<evidence type="ECO:0000313" key="11">
    <source>
        <dbReference type="EMBL" id="CUR57404.1"/>
    </source>
</evidence>
<keyword evidence="8 9" id="KW-0472">Membrane</keyword>
<keyword evidence="7 9" id="KW-1133">Transmembrane helix</keyword>
<comment type="similarity">
    <text evidence="2">Belongs to the binding-protein-dependent transport system permease family. HisMQ subfamily.</text>
</comment>
<dbReference type="GO" id="GO:0043190">
    <property type="term" value="C:ATP-binding cassette (ABC) transporter complex"/>
    <property type="evidence" value="ECO:0007669"/>
    <property type="project" value="InterPro"/>
</dbReference>
<dbReference type="InterPro" id="IPR000515">
    <property type="entry name" value="MetI-like"/>
</dbReference>
<dbReference type="NCBIfam" id="TIGR01726">
    <property type="entry name" value="HEQRo_perm_3TM"/>
    <property type="match status" value="1"/>
</dbReference>
<evidence type="ECO:0000256" key="8">
    <source>
        <dbReference type="ARBA" id="ARBA00023136"/>
    </source>
</evidence>
<dbReference type="AlphaFoldDB" id="A0A2P2C5X6"/>
<feature type="transmembrane region" description="Helical" evidence="9">
    <location>
        <begin position="93"/>
        <end position="113"/>
    </location>
</feature>
<dbReference type="SUPFAM" id="SSF161098">
    <property type="entry name" value="MetI-like"/>
    <property type="match status" value="1"/>
</dbReference>
<evidence type="ECO:0000256" key="7">
    <source>
        <dbReference type="ARBA" id="ARBA00022989"/>
    </source>
</evidence>
<organism evidence="11">
    <name type="scientific">metagenome</name>
    <dbReference type="NCBI Taxonomy" id="256318"/>
    <lineage>
        <taxon>unclassified sequences</taxon>
        <taxon>metagenomes</taxon>
    </lineage>
</organism>
<dbReference type="GO" id="GO:0022857">
    <property type="term" value="F:transmembrane transporter activity"/>
    <property type="evidence" value="ECO:0007669"/>
    <property type="project" value="InterPro"/>
</dbReference>
<protein>
    <submittedName>
        <fullName evidence="11">Putative amino acid ABC transporter permease protein</fullName>
    </submittedName>
</protein>
<dbReference type="PANTHER" id="PTHR30614:SF37">
    <property type="entry name" value="AMINO-ACID ABC TRANSPORTER PERMEASE PROTEIN YHDX-RELATED"/>
    <property type="match status" value="1"/>
</dbReference>
<evidence type="ECO:0000256" key="1">
    <source>
        <dbReference type="ARBA" id="ARBA00004651"/>
    </source>
</evidence>
<comment type="subcellular location">
    <subcellularLocation>
        <location evidence="1">Cell membrane</location>
        <topology evidence="1">Multi-pass membrane protein</topology>
    </subcellularLocation>
</comment>
<reference evidence="11" key="1">
    <citation type="submission" date="2015-08" db="EMBL/GenBank/DDBJ databases">
        <authorList>
            <person name="Babu N.S."/>
            <person name="Beckwith C.J."/>
            <person name="Beseler K.G."/>
            <person name="Brison A."/>
            <person name="Carone J.V."/>
            <person name="Caskin T.P."/>
            <person name="Diamond M."/>
            <person name="Durham M.E."/>
            <person name="Foxe J.M."/>
            <person name="Go M."/>
            <person name="Henderson B.A."/>
            <person name="Jones I.B."/>
            <person name="McGettigan J.A."/>
            <person name="Micheletti S.J."/>
            <person name="Nasrallah M.E."/>
            <person name="Ortiz D."/>
            <person name="Piller C.R."/>
            <person name="Privatt S.R."/>
            <person name="Schneider S.L."/>
            <person name="Sharp S."/>
            <person name="Smith T.C."/>
            <person name="Stanton J.D."/>
            <person name="Ullery H.E."/>
            <person name="Wilson R.J."/>
            <person name="Serrano M.G."/>
            <person name="Buck G."/>
            <person name="Lee V."/>
            <person name="Wang Y."/>
            <person name="Carvalho R."/>
            <person name="Voegtly L."/>
            <person name="Shi R."/>
            <person name="Duckworth R."/>
            <person name="Johnson A."/>
            <person name="Loviza R."/>
            <person name="Walstead R."/>
            <person name="Shah Z."/>
            <person name="Kiflezghi M."/>
            <person name="Wade K."/>
            <person name="Ball S.L."/>
            <person name="Bradley K.W."/>
            <person name="Asai D.J."/>
            <person name="Bowman C.A."/>
            <person name="Russell D.A."/>
            <person name="Pope W.H."/>
            <person name="Jacobs-Sera D."/>
            <person name="Hendrix R.W."/>
            <person name="Hatfull G.F."/>
        </authorList>
    </citation>
    <scope>NUCLEOTIDE SEQUENCE</scope>
</reference>
<feature type="domain" description="ABC transmembrane type-1" evidence="10">
    <location>
        <begin position="15"/>
        <end position="217"/>
    </location>
</feature>
<evidence type="ECO:0000256" key="6">
    <source>
        <dbReference type="ARBA" id="ARBA00022970"/>
    </source>
</evidence>
<evidence type="ECO:0000256" key="5">
    <source>
        <dbReference type="ARBA" id="ARBA00022692"/>
    </source>
</evidence>
<dbReference type="GO" id="GO:0006865">
    <property type="term" value="P:amino acid transport"/>
    <property type="evidence" value="ECO:0007669"/>
    <property type="project" value="UniProtKB-KW"/>
</dbReference>
<feature type="transmembrane region" description="Helical" evidence="9">
    <location>
        <begin position="14"/>
        <end position="39"/>
    </location>
</feature>
<dbReference type="InterPro" id="IPR035906">
    <property type="entry name" value="MetI-like_sf"/>
</dbReference>
<keyword evidence="3" id="KW-0813">Transport</keyword>
<accession>A0A2P2C5X6</accession>
<evidence type="ECO:0000259" key="10">
    <source>
        <dbReference type="PROSITE" id="PS50928"/>
    </source>
</evidence>
<feature type="transmembrane region" description="Helical" evidence="9">
    <location>
        <begin position="158"/>
        <end position="178"/>
    </location>
</feature>
<dbReference type="EMBL" id="CZKB01000005">
    <property type="protein sequence ID" value="CUR57404.1"/>
    <property type="molecule type" value="Genomic_DNA"/>
</dbReference>
<feature type="transmembrane region" description="Helical" evidence="9">
    <location>
        <begin position="198"/>
        <end position="220"/>
    </location>
</feature>
<dbReference type="PANTHER" id="PTHR30614">
    <property type="entry name" value="MEMBRANE COMPONENT OF AMINO ACID ABC TRANSPORTER"/>
    <property type="match status" value="1"/>
</dbReference>
<gene>
    <name evidence="11" type="ORF">NOCA1130014</name>
</gene>
<evidence type="ECO:0000256" key="3">
    <source>
        <dbReference type="ARBA" id="ARBA00022448"/>
    </source>
</evidence>
<evidence type="ECO:0000256" key="2">
    <source>
        <dbReference type="ARBA" id="ARBA00010072"/>
    </source>
</evidence>
<feature type="transmembrane region" description="Helical" evidence="9">
    <location>
        <begin position="51"/>
        <end position="73"/>
    </location>
</feature>
<evidence type="ECO:0000256" key="9">
    <source>
        <dbReference type="SAM" id="Phobius"/>
    </source>
</evidence>
<dbReference type="PROSITE" id="PS50928">
    <property type="entry name" value="ABC_TM1"/>
    <property type="match status" value="1"/>
</dbReference>
<sequence>MDAVLDSLPDVFKAFGYTVLLFLVSGTFSLVGGTLLVAMRVGPIAVLSKAAATYVTLVRNTPLLAVFFFFSFAAPRIGINFRWVDVHIGSYDFTSFFSTAVVALTLYTSTFVCEALRSGVNAVPIGQAEAARAIGLPFAGVMREVVLPQAFRASVPPVASALIALLKNTSVAAVFGVIEAASQMKIMTNNNADQRWGIFLAFAIGYVVLVELVSLVASTFERRWRIA</sequence>
<keyword evidence="6" id="KW-0029">Amino-acid transport</keyword>
<proteinExistence type="inferred from homology"/>
<dbReference type="InterPro" id="IPR010065">
    <property type="entry name" value="AA_ABC_transptr_permease_3TM"/>
</dbReference>
<dbReference type="Pfam" id="PF00528">
    <property type="entry name" value="BPD_transp_1"/>
    <property type="match status" value="1"/>
</dbReference>
<dbReference type="CDD" id="cd06261">
    <property type="entry name" value="TM_PBP2"/>
    <property type="match status" value="1"/>
</dbReference>
<evidence type="ECO:0000256" key="4">
    <source>
        <dbReference type="ARBA" id="ARBA00022475"/>
    </source>
</evidence>
<keyword evidence="5 9" id="KW-0812">Transmembrane</keyword>
<dbReference type="Gene3D" id="1.10.3720.10">
    <property type="entry name" value="MetI-like"/>
    <property type="match status" value="1"/>
</dbReference>
<keyword evidence="4" id="KW-1003">Cell membrane</keyword>
<dbReference type="InterPro" id="IPR043429">
    <property type="entry name" value="ArtM/GltK/GlnP/TcyL/YhdX-like"/>
</dbReference>
<name>A0A2P2C5X6_9ZZZZ</name>